<dbReference type="AlphaFoldDB" id="A0A165CFZ6"/>
<sequence>LLLTDVLMHSRRLRFSQAQLSAMLYWGKALGAAHLPTQSAFSAWAEASLRQTGDPCRRFVSLHGNVFYMNDVGHGLAQDFANPRKRPYMTFYPEVDNGVLDEVWNGAHWVKDAPDDCVAPMLDYDSRHWFINELVQCTDSKLFIPLRWLR</sequence>
<accession>A0A165CFZ6</accession>
<name>A0A165CFZ6_9BASI</name>
<reference evidence="1 2" key="1">
    <citation type="journal article" date="2016" name="Mol. Biol. Evol.">
        <title>Comparative Genomics of Early-Diverging Mushroom-Forming Fungi Provides Insights into the Origins of Lignocellulose Decay Capabilities.</title>
        <authorList>
            <person name="Nagy L.G."/>
            <person name="Riley R."/>
            <person name="Tritt A."/>
            <person name="Adam C."/>
            <person name="Daum C."/>
            <person name="Floudas D."/>
            <person name="Sun H."/>
            <person name="Yadav J.S."/>
            <person name="Pangilinan J."/>
            <person name="Larsson K.H."/>
            <person name="Matsuura K."/>
            <person name="Barry K."/>
            <person name="Labutti K."/>
            <person name="Kuo R."/>
            <person name="Ohm R.A."/>
            <person name="Bhattacharya S.S."/>
            <person name="Shirouzu T."/>
            <person name="Yoshinaga Y."/>
            <person name="Martin F.M."/>
            <person name="Grigoriev I.V."/>
            <person name="Hibbett D.S."/>
        </authorList>
    </citation>
    <scope>NUCLEOTIDE SEQUENCE [LARGE SCALE GENOMIC DNA]</scope>
    <source>
        <strain evidence="1 2">HHB12733</strain>
    </source>
</reference>
<protein>
    <submittedName>
        <fullName evidence="1">Uncharacterized protein</fullName>
    </submittedName>
</protein>
<evidence type="ECO:0000313" key="2">
    <source>
        <dbReference type="Proteomes" id="UP000076842"/>
    </source>
</evidence>
<dbReference type="Proteomes" id="UP000076842">
    <property type="component" value="Unassembled WGS sequence"/>
</dbReference>
<organism evidence="1 2">
    <name type="scientific">Calocera cornea HHB12733</name>
    <dbReference type="NCBI Taxonomy" id="1353952"/>
    <lineage>
        <taxon>Eukaryota</taxon>
        <taxon>Fungi</taxon>
        <taxon>Dikarya</taxon>
        <taxon>Basidiomycota</taxon>
        <taxon>Agaricomycotina</taxon>
        <taxon>Dacrymycetes</taxon>
        <taxon>Dacrymycetales</taxon>
        <taxon>Dacrymycetaceae</taxon>
        <taxon>Calocera</taxon>
    </lineage>
</organism>
<proteinExistence type="predicted"/>
<dbReference type="EMBL" id="KV424149">
    <property type="protein sequence ID" value="KZT50727.1"/>
    <property type="molecule type" value="Genomic_DNA"/>
</dbReference>
<dbReference type="STRING" id="1353952.A0A165CFZ6"/>
<dbReference type="InParanoid" id="A0A165CFZ6"/>
<feature type="non-terminal residue" evidence="1">
    <location>
        <position position="150"/>
    </location>
</feature>
<dbReference type="OrthoDB" id="2802106at2759"/>
<keyword evidence="2" id="KW-1185">Reference proteome</keyword>
<gene>
    <name evidence="1" type="ORF">CALCODRAFT_410567</name>
</gene>
<feature type="non-terminal residue" evidence="1">
    <location>
        <position position="1"/>
    </location>
</feature>
<evidence type="ECO:0000313" key="1">
    <source>
        <dbReference type="EMBL" id="KZT50727.1"/>
    </source>
</evidence>